<evidence type="ECO:0000313" key="7">
    <source>
        <dbReference type="RefSeq" id="XP_031414584.1"/>
    </source>
</evidence>
<feature type="compositionally biased region" description="Basic and acidic residues" evidence="2">
    <location>
        <begin position="298"/>
        <end position="307"/>
    </location>
</feature>
<dbReference type="OrthoDB" id="10015491at2759"/>
<dbReference type="PANTHER" id="PTHR44663">
    <property type="entry name" value="JUNCTIONAL ADHESION MOLECULE B"/>
    <property type="match status" value="1"/>
</dbReference>
<feature type="transmembrane region" description="Helical" evidence="3">
    <location>
        <begin position="232"/>
        <end position="254"/>
    </location>
</feature>
<evidence type="ECO:0000256" key="2">
    <source>
        <dbReference type="SAM" id="MobiDB-lite"/>
    </source>
</evidence>
<dbReference type="CTD" id="100005261"/>
<dbReference type="InterPro" id="IPR042625">
    <property type="entry name" value="JAM2"/>
</dbReference>
<dbReference type="GO" id="GO:0070160">
    <property type="term" value="C:tight junction"/>
    <property type="evidence" value="ECO:0007669"/>
    <property type="project" value="TreeGrafter"/>
</dbReference>
<keyword evidence="3" id="KW-0472">Membrane</keyword>
<keyword evidence="6" id="KW-1185">Reference proteome</keyword>
<dbReference type="GO" id="GO:0005886">
    <property type="term" value="C:plasma membrane"/>
    <property type="evidence" value="ECO:0007669"/>
    <property type="project" value="TreeGrafter"/>
</dbReference>
<dbReference type="GO" id="GO:0098636">
    <property type="term" value="C:protein complex involved in cell adhesion"/>
    <property type="evidence" value="ECO:0007669"/>
    <property type="project" value="TreeGrafter"/>
</dbReference>
<dbReference type="RefSeq" id="XP_031414584.1">
    <property type="nucleotide sequence ID" value="XM_031558724.2"/>
</dbReference>
<protein>
    <submittedName>
        <fullName evidence="7">Junctional adhesion molecule 2A isoform X1</fullName>
    </submittedName>
</protein>
<dbReference type="Pfam" id="PF00047">
    <property type="entry name" value="ig"/>
    <property type="match status" value="1"/>
</dbReference>
<reference evidence="7" key="1">
    <citation type="submission" date="2025-08" db="UniProtKB">
        <authorList>
            <consortium name="RefSeq"/>
        </authorList>
    </citation>
    <scope>IDENTIFICATION</scope>
</reference>
<dbReference type="InterPro" id="IPR036179">
    <property type="entry name" value="Ig-like_dom_sf"/>
</dbReference>
<dbReference type="Proteomes" id="UP000515152">
    <property type="component" value="Chromosome 21"/>
</dbReference>
<evidence type="ECO:0000313" key="6">
    <source>
        <dbReference type="Proteomes" id="UP000515152"/>
    </source>
</evidence>
<dbReference type="InterPro" id="IPR013151">
    <property type="entry name" value="Immunoglobulin_dom"/>
</dbReference>
<dbReference type="Pfam" id="PF13927">
    <property type="entry name" value="Ig_3"/>
    <property type="match status" value="1"/>
</dbReference>
<keyword evidence="1" id="KW-0393">Immunoglobulin domain</keyword>
<dbReference type="SUPFAM" id="SSF48726">
    <property type="entry name" value="Immunoglobulin"/>
    <property type="match status" value="2"/>
</dbReference>
<evidence type="ECO:0000259" key="5">
    <source>
        <dbReference type="PROSITE" id="PS50835"/>
    </source>
</evidence>
<proteinExistence type="predicted"/>
<dbReference type="GeneID" id="105893348"/>
<feature type="domain" description="Ig-like" evidence="5">
    <location>
        <begin position="132"/>
        <end position="222"/>
    </location>
</feature>
<evidence type="ECO:0000256" key="4">
    <source>
        <dbReference type="SAM" id="SignalP"/>
    </source>
</evidence>
<dbReference type="SMART" id="SM00408">
    <property type="entry name" value="IGc2"/>
    <property type="match status" value="2"/>
</dbReference>
<dbReference type="PANTHER" id="PTHR44663:SF2">
    <property type="entry name" value="JUNCTIONAL ADHESION MOLECULE B"/>
    <property type="match status" value="1"/>
</dbReference>
<dbReference type="PROSITE" id="PS50835">
    <property type="entry name" value="IG_LIKE"/>
    <property type="match status" value="2"/>
</dbReference>
<dbReference type="InterPro" id="IPR007110">
    <property type="entry name" value="Ig-like_dom"/>
</dbReference>
<dbReference type="InterPro" id="IPR003599">
    <property type="entry name" value="Ig_sub"/>
</dbReference>
<gene>
    <name evidence="7" type="primary">jam2a</name>
</gene>
<feature type="chain" id="PRO_5027888328" evidence="4">
    <location>
        <begin position="23"/>
        <end position="313"/>
    </location>
</feature>
<dbReference type="SMART" id="SM00409">
    <property type="entry name" value="IG"/>
    <property type="match status" value="2"/>
</dbReference>
<feature type="signal peptide" evidence="4">
    <location>
        <begin position="1"/>
        <end position="22"/>
    </location>
</feature>
<feature type="region of interest" description="Disordered" evidence="2">
    <location>
        <begin position="285"/>
        <end position="313"/>
    </location>
</feature>
<keyword evidence="4" id="KW-0732">Signal</keyword>
<dbReference type="AlphaFoldDB" id="A0A6P8ERF9"/>
<evidence type="ECO:0000256" key="3">
    <source>
        <dbReference type="SAM" id="Phobius"/>
    </source>
</evidence>
<organism evidence="6 7">
    <name type="scientific">Clupea harengus</name>
    <name type="common">Atlantic herring</name>
    <dbReference type="NCBI Taxonomy" id="7950"/>
    <lineage>
        <taxon>Eukaryota</taxon>
        <taxon>Metazoa</taxon>
        <taxon>Chordata</taxon>
        <taxon>Craniata</taxon>
        <taxon>Vertebrata</taxon>
        <taxon>Euteleostomi</taxon>
        <taxon>Actinopterygii</taxon>
        <taxon>Neopterygii</taxon>
        <taxon>Teleostei</taxon>
        <taxon>Clupei</taxon>
        <taxon>Clupeiformes</taxon>
        <taxon>Clupeoidei</taxon>
        <taxon>Clupeidae</taxon>
        <taxon>Clupea</taxon>
    </lineage>
</organism>
<keyword evidence="3" id="KW-0812">Transmembrane</keyword>
<evidence type="ECO:0000256" key="1">
    <source>
        <dbReference type="ARBA" id="ARBA00023319"/>
    </source>
</evidence>
<dbReference type="InterPro" id="IPR003598">
    <property type="entry name" value="Ig_sub2"/>
</dbReference>
<sequence length="313" mass="34902">MENLSTFPFVFVILLQILPSAPVTVFTTAPIVEVRESQAASLSCEFKTEKDEQPRIEWKKTRGTSSSSPDFVYFGEEFRKNFKGRASMRGATVVLEGVTQEDAGEYRCEVSAALDNVQLGEANITLIVLVPPQIPLCEIPSRALTGAAVEMRCREHHGVPAATYTWYKDKKALHLSPVNSTYTLNPRTGVLMFTSVTKTDTGQYHCEARNKAGPPKSCEGIHMKIDDLNVPAIIGGVVVVCLVIALCTFGAFYAHRHGFFSKHRGRSFWITQCQGAARISSQNLHRTEDMNTRYSPPPEEKQQDFKHTHSFML</sequence>
<dbReference type="GO" id="GO:0007159">
    <property type="term" value="P:leukocyte cell-cell adhesion"/>
    <property type="evidence" value="ECO:0007669"/>
    <property type="project" value="TreeGrafter"/>
</dbReference>
<dbReference type="GO" id="GO:0009986">
    <property type="term" value="C:cell surface"/>
    <property type="evidence" value="ECO:0007669"/>
    <property type="project" value="TreeGrafter"/>
</dbReference>
<dbReference type="InterPro" id="IPR013783">
    <property type="entry name" value="Ig-like_fold"/>
</dbReference>
<dbReference type="Gene3D" id="2.60.40.10">
    <property type="entry name" value="Immunoglobulins"/>
    <property type="match status" value="2"/>
</dbReference>
<name>A0A6P8ERF9_CLUHA</name>
<keyword evidence="3" id="KW-1133">Transmembrane helix</keyword>
<accession>A0A6P8ERF9</accession>
<feature type="domain" description="Ig-like" evidence="5">
    <location>
        <begin position="22"/>
        <end position="125"/>
    </location>
</feature>